<dbReference type="AlphaFoldDB" id="A0A951QC25"/>
<feature type="domain" description="DUF4347" evidence="1">
    <location>
        <begin position="5"/>
        <end position="166"/>
    </location>
</feature>
<dbReference type="InterPro" id="IPR019960">
    <property type="entry name" value="T1SS_VCA0849"/>
</dbReference>
<evidence type="ECO:0000313" key="3">
    <source>
        <dbReference type="Proteomes" id="UP000757435"/>
    </source>
</evidence>
<organism evidence="2 3">
    <name type="scientific">Drouetiella hepatica Uher 2000/2452</name>
    <dbReference type="NCBI Taxonomy" id="904376"/>
    <lineage>
        <taxon>Bacteria</taxon>
        <taxon>Bacillati</taxon>
        <taxon>Cyanobacteriota</taxon>
        <taxon>Cyanophyceae</taxon>
        <taxon>Oculatellales</taxon>
        <taxon>Oculatellaceae</taxon>
        <taxon>Drouetiella</taxon>
    </lineage>
</organism>
<dbReference type="Proteomes" id="UP000757435">
    <property type="component" value="Unassembled WGS sequence"/>
</dbReference>
<dbReference type="Pfam" id="PF14252">
    <property type="entry name" value="DUF4347"/>
    <property type="match status" value="1"/>
</dbReference>
<name>A0A951QC25_9CYAN</name>
<reference evidence="2" key="1">
    <citation type="submission" date="2021-05" db="EMBL/GenBank/DDBJ databases">
        <authorList>
            <person name="Pietrasiak N."/>
            <person name="Ward R."/>
            <person name="Stajich J.E."/>
            <person name="Kurbessoian T."/>
        </authorList>
    </citation>
    <scope>NUCLEOTIDE SEQUENCE</scope>
    <source>
        <strain evidence="2">UHER 2000/2452</strain>
    </source>
</reference>
<reference evidence="2" key="2">
    <citation type="journal article" date="2022" name="Microbiol. Resour. Announc.">
        <title>Metagenome Sequencing to Explore Phylogenomics of Terrestrial Cyanobacteria.</title>
        <authorList>
            <person name="Ward R.D."/>
            <person name="Stajich J.E."/>
            <person name="Johansen J.R."/>
            <person name="Huntemann M."/>
            <person name="Clum A."/>
            <person name="Foster B."/>
            <person name="Foster B."/>
            <person name="Roux S."/>
            <person name="Palaniappan K."/>
            <person name="Varghese N."/>
            <person name="Mukherjee S."/>
            <person name="Reddy T.B.K."/>
            <person name="Daum C."/>
            <person name="Copeland A."/>
            <person name="Chen I.A."/>
            <person name="Ivanova N.N."/>
            <person name="Kyrpides N.C."/>
            <person name="Shapiro N."/>
            <person name="Eloe-Fadrosh E.A."/>
            <person name="Pietrasiak N."/>
        </authorList>
    </citation>
    <scope>NUCLEOTIDE SEQUENCE</scope>
    <source>
        <strain evidence="2">UHER 2000/2452</strain>
    </source>
</reference>
<dbReference type="PROSITE" id="PS00330">
    <property type="entry name" value="HEMOLYSIN_CALCIUM"/>
    <property type="match status" value="3"/>
</dbReference>
<dbReference type="InterPro" id="IPR011049">
    <property type="entry name" value="Serralysin-like_metalloprot_C"/>
</dbReference>
<comment type="caution">
    <text evidence="2">The sequence shown here is derived from an EMBL/GenBank/DDBJ whole genome shotgun (WGS) entry which is preliminary data.</text>
</comment>
<dbReference type="PRINTS" id="PR00313">
    <property type="entry name" value="CABNDNGRPT"/>
</dbReference>
<evidence type="ECO:0000259" key="1">
    <source>
        <dbReference type="Pfam" id="PF14252"/>
    </source>
</evidence>
<dbReference type="EMBL" id="JAHHHD010000017">
    <property type="protein sequence ID" value="MBW4660043.1"/>
    <property type="molecule type" value="Genomic_DNA"/>
</dbReference>
<accession>A0A951QC25</accession>
<sequence length="902" mass="87139">MASTLLFVDALVLDGNILLNGLDPQVRVVYLDSARSGIAQIQEALATEQNLDSIQILSHGSQGGLQLGSDWVDSESLQASGDSFQKWGTALKESGDILLLGCNIGAEAQGLSFVDRLSQLTGADIAASNDLTGSAAQGGDWALEVASGAIESGLAVKNTAAYKGVLSVLNVTVANDDGTGGTVGTLSWAIQQANATPEDDTIQLGTDVKLTGFTEPVINSNISIVGNNHTVSGENTARPFFVRSGTVSFSNMTIEKGRSAGSSGGGGGGGAGMGGGLFVYDGNVTVDNVSFSNNQVVGGNGNATVRLGGGRLGGGVGGKGGFGGAAGADGIDGGGTSFGAGGAGSAMGSGSAGTNGGFGGGGGGGGGGSTNGGKGGRGGFGGGGGGGGFGAGIGFGGNGGFGGGGGNSGGANDATGGLGGFGAGTGRGGTGSSFRDGGFGGGKGGATVSGGGAGMGAAIFVRSGNLTVKNSRFTANTATGGTGSTILSNGSGLGGAIFALQTTTNPNTNNQGMPAALPTVQLRKNTFTGNTAANDAGITNAIALGNTQNNEDLFGTQFQILNAIPTSSNNTIAGAADSAIALTTAFAFADADTDDSLQTVKIVAAPTRGQLFNDSNGNSLADGGEVIGSGVDVAATALANLKFRPTTGESGINYTTLQFQVGDGIAFGGTSTLTVNVIPPAGSGSVGSGGGGGSGGSGGGSGITGIPLPAFVLSAKAKTLSDKAATNKLVGTQRADRLRGLKGNDRIKGLNGNDLLDGGVGNDNLDGGVGNDQLLGQGGNDRLIGGKGNDILVGGAGKDTLSGGADKDMFVFNSLTEGIDTITDFNGAIDVIDVRSIFAQSAFAGATPLARFQQFAQFVQVGATTELRIDADGGGAGISFTTLAVLNNVAVGSVGAGNVVIA</sequence>
<evidence type="ECO:0000313" key="2">
    <source>
        <dbReference type="EMBL" id="MBW4660043.1"/>
    </source>
</evidence>
<gene>
    <name evidence="2" type="ORF">KME15_15315</name>
</gene>
<proteinExistence type="predicted"/>
<dbReference type="PRINTS" id="PR01228">
    <property type="entry name" value="EGGSHELL"/>
</dbReference>
<dbReference type="InterPro" id="IPR018511">
    <property type="entry name" value="Hemolysin-typ_Ca-bd_CS"/>
</dbReference>
<dbReference type="Gene3D" id="2.150.10.10">
    <property type="entry name" value="Serralysin-like metalloprotease, C-terminal"/>
    <property type="match status" value="1"/>
</dbReference>
<protein>
    <submittedName>
        <fullName evidence="2">DUF4347 domain-containing protein</fullName>
    </submittedName>
</protein>
<dbReference type="NCBIfam" id="TIGR03661">
    <property type="entry name" value="T1SS_VCA0849"/>
    <property type="match status" value="1"/>
</dbReference>
<dbReference type="InterPro" id="IPR025592">
    <property type="entry name" value="DUF4347"/>
</dbReference>